<dbReference type="GO" id="GO:0007076">
    <property type="term" value="P:mitotic chromosome condensation"/>
    <property type="evidence" value="ECO:0007669"/>
    <property type="project" value="InterPro"/>
</dbReference>
<comment type="similarity">
    <text evidence="3">Belongs to the CND2 (condensin subunit 2) family.</text>
</comment>
<keyword evidence="9" id="KW-0226">DNA condensation</keyword>
<dbReference type="GO" id="GO:0000796">
    <property type="term" value="C:condensin complex"/>
    <property type="evidence" value="ECO:0007669"/>
    <property type="project" value="InterPro"/>
</dbReference>
<dbReference type="GO" id="GO:0051301">
    <property type="term" value="P:cell division"/>
    <property type="evidence" value="ECO:0007669"/>
    <property type="project" value="UniProtKB-KW"/>
</dbReference>
<evidence type="ECO:0000256" key="3">
    <source>
        <dbReference type="ARBA" id="ARBA00009471"/>
    </source>
</evidence>
<feature type="region of interest" description="Disordered" evidence="11">
    <location>
        <begin position="246"/>
        <end position="289"/>
    </location>
</feature>
<evidence type="ECO:0000256" key="8">
    <source>
        <dbReference type="ARBA" id="ARBA00022776"/>
    </source>
</evidence>
<dbReference type="OrthoDB" id="362021at2759"/>
<evidence type="ECO:0000256" key="1">
    <source>
        <dbReference type="ARBA" id="ARBA00004286"/>
    </source>
</evidence>
<dbReference type="Pfam" id="PF05786">
    <property type="entry name" value="Cnd2"/>
    <property type="match status" value="1"/>
</dbReference>
<dbReference type="InterPro" id="IPR022816">
    <property type="entry name" value="Condensin_barren_su2"/>
</dbReference>
<proteinExistence type="inferred from homology"/>
<evidence type="ECO:0000256" key="11">
    <source>
        <dbReference type="SAM" id="MobiDB-lite"/>
    </source>
</evidence>
<evidence type="ECO:0000313" key="12">
    <source>
        <dbReference type="EMBL" id="OXA58391.1"/>
    </source>
</evidence>
<evidence type="ECO:0000256" key="2">
    <source>
        <dbReference type="ARBA" id="ARBA00004496"/>
    </source>
</evidence>
<dbReference type="GO" id="GO:0003682">
    <property type="term" value="F:chromatin binding"/>
    <property type="evidence" value="ECO:0007669"/>
    <property type="project" value="TreeGrafter"/>
</dbReference>
<feature type="compositionally biased region" description="Acidic residues" evidence="11">
    <location>
        <begin position="258"/>
        <end position="278"/>
    </location>
</feature>
<keyword evidence="5" id="KW-0158">Chromosome</keyword>
<protein>
    <recommendedName>
        <fullName evidence="4">Condensin complex subunit 2</fullName>
    </recommendedName>
</protein>
<feature type="compositionally biased region" description="Acidic residues" evidence="11">
    <location>
        <begin position="112"/>
        <end position="122"/>
    </location>
</feature>
<keyword evidence="7" id="KW-0132">Cell division</keyword>
<dbReference type="STRING" id="158441.A0A226ENL2"/>
<evidence type="ECO:0000256" key="7">
    <source>
        <dbReference type="ARBA" id="ARBA00022618"/>
    </source>
</evidence>
<feature type="compositionally biased region" description="Basic and acidic residues" evidence="11">
    <location>
        <begin position="10"/>
        <end position="19"/>
    </location>
</feature>
<dbReference type="OMA" id="NEMIFED"/>
<dbReference type="PANTHER" id="PTHR13108">
    <property type="entry name" value="CONDENSIN COMPLEX SUBUNIT 2"/>
    <property type="match status" value="1"/>
</dbReference>
<feature type="compositionally biased region" description="Polar residues" evidence="11">
    <location>
        <begin position="27"/>
        <end position="37"/>
    </location>
</feature>
<dbReference type="Proteomes" id="UP000198287">
    <property type="component" value="Unassembled WGS sequence"/>
</dbReference>
<keyword evidence="13" id="KW-1185">Reference proteome</keyword>
<comment type="caution">
    <text evidence="12">The sequence shown here is derived from an EMBL/GenBank/DDBJ whole genome shotgun (WGS) entry which is preliminary data.</text>
</comment>
<keyword evidence="10" id="KW-0131">Cell cycle</keyword>
<feature type="compositionally biased region" description="Basic residues" evidence="11">
    <location>
        <begin position="55"/>
        <end position="64"/>
    </location>
</feature>
<reference evidence="12 13" key="1">
    <citation type="submission" date="2015-12" db="EMBL/GenBank/DDBJ databases">
        <title>The genome of Folsomia candida.</title>
        <authorList>
            <person name="Faddeeva A."/>
            <person name="Derks M.F."/>
            <person name="Anvar Y."/>
            <person name="Smit S."/>
            <person name="Van Straalen N."/>
            <person name="Roelofs D."/>
        </authorList>
    </citation>
    <scope>NUCLEOTIDE SEQUENCE [LARGE SCALE GENOMIC DNA]</scope>
    <source>
        <strain evidence="12 13">VU population</strain>
        <tissue evidence="12">Whole body</tissue>
    </source>
</reference>
<dbReference type="AlphaFoldDB" id="A0A226ENL2"/>
<dbReference type="GO" id="GO:0005737">
    <property type="term" value="C:cytoplasm"/>
    <property type="evidence" value="ECO:0007669"/>
    <property type="project" value="UniProtKB-SubCell"/>
</dbReference>
<keyword evidence="6" id="KW-0963">Cytoplasm</keyword>
<dbReference type="PANTHER" id="PTHR13108:SF9">
    <property type="entry name" value="CONDENSIN COMPLEX SUBUNIT 2"/>
    <property type="match status" value="1"/>
</dbReference>
<evidence type="ECO:0000256" key="10">
    <source>
        <dbReference type="ARBA" id="ARBA00023306"/>
    </source>
</evidence>
<dbReference type="EMBL" id="LNIX01000003">
    <property type="protein sequence ID" value="OXA58391.1"/>
    <property type="molecule type" value="Genomic_DNA"/>
</dbReference>
<comment type="subcellular location">
    <subcellularLocation>
        <location evidence="1">Chromosome</location>
    </subcellularLocation>
    <subcellularLocation>
        <location evidence="2">Cytoplasm</location>
    </subcellularLocation>
</comment>
<sequence>MSSSDSDVDVDIRPPENIKLRRGGQRNGDTSKVTTNKGKPLVLKNRKQDDDSLSRQRKGRKRRSDPKWDDPSESALTLDSDEESGKGGENQQNKPPPAKPVNGNGTKMTVVDSDEDEDEGSEEQGSSRRPANPRARKRLSMRRQDTAKSNNSIGGEQRENLPPPDPATLKKIYSSCIDLFQAQKITVENAFQIRFLELMGDIIDLPEFDKHDMLGAGRMLEAGARIYVCRVDKTKHSVMDLASTLNMQQKNKKRNQEGDNENELGEMDQGAEEDDVGGEEGKAEAKKKKKKRKMKENQFIVEDISKISLSVEIDSCKGGARRTALKVKFQDFIENDVDFDYFNEYLAKVRDSQQDNEAENFGTEKLAVSSAVVNIAEFGDLQHLSFLLLEEFDKRIHDTWGKRLDQRTETPNLSTHNVELDVEPAPLAPEVDEEHVYVPQEEPRQDYNDDFANNFDDDDRGLAHVSFVNDDGQIEGTQEPLSNGRKMRSLQDFFDLYQKVKSSFGWCGPTFVKTQRGVHMLGGPRKPRVKKLPTFIDIRNINRKDRCNKFLTAKAAKGIFDERNIERWSSKGRPAHPYLEIDEPFDEYEEVLDLINEEEKMGIPNLFKFFIDIRRNLLSSLNVTLPKEDDRLVIEMNKAEDEYINEAGFEVDRHYDDDFDHEQDPDPLADFHVADLPPTGETGAPFNSSFNFPTSLSNLLMEAENDPTQKTDTESIRFTKKPKPIDMHGLKRAILEHLQESLKLHRDGRPYLDTETSTDFLSLLKHVLNTVDVRTAEHMSISILAVGLLHVVVEKKLFVLNNPTNPTNPLIVCRGNLWNHAEHIPMPFEIEDD</sequence>
<evidence type="ECO:0000256" key="9">
    <source>
        <dbReference type="ARBA" id="ARBA00023067"/>
    </source>
</evidence>
<evidence type="ECO:0000256" key="6">
    <source>
        <dbReference type="ARBA" id="ARBA00022490"/>
    </source>
</evidence>
<keyword evidence="8" id="KW-0498">Mitosis</keyword>
<evidence type="ECO:0000256" key="4">
    <source>
        <dbReference type="ARBA" id="ARBA00016065"/>
    </source>
</evidence>
<accession>A0A226ENL2</accession>
<evidence type="ECO:0000313" key="13">
    <source>
        <dbReference type="Proteomes" id="UP000198287"/>
    </source>
</evidence>
<name>A0A226ENL2_FOLCA</name>
<organism evidence="12 13">
    <name type="scientific">Folsomia candida</name>
    <name type="common">Springtail</name>
    <dbReference type="NCBI Taxonomy" id="158441"/>
    <lineage>
        <taxon>Eukaryota</taxon>
        <taxon>Metazoa</taxon>
        <taxon>Ecdysozoa</taxon>
        <taxon>Arthropoda</taxon>
        <taxon>Hexapoda</taxon>
        <taxon>Collembola</taxon>
        <taxon>Entomobryomorpha</taxon>
        <taxon>Isotomoidea</taxon>
        <taxon>Isotomidae</taxon>
        <taxon>Proisotominae</taxon>
        <taxon>Folsomia</taxon>
    </lineage>
</organism>
<feature type="region of interest" description="Disordered" evidence="11">
    <location>
        <begin position="1"/>
        <end position="165"/>
    </location>
</feature>
<evidence type="ECO:0000256" key="5">
    <source>
        <dbReference type="ARBA" id="ARBA00022454"/>
    </source>
</evidence>
<gene>
    <name evidence="12" type="ORF">Fcan01_08295</name>
</gene>